<dbReference type="PANTHER" id="PTHR44591">
    <property type="entry name" value="STRESS RESPONSE REGULATOR PROTEIN 1"/>
    <property type="match status" value="1"/>
</dbReference>
<feature type="domain" description="Response regulatory" evidence="3">
    <location>
        <begin position="3"/>
        <end position="120"/>
    </location>
</feature>
<feature type="modified residue" description="4-aspartylphosphate" evidence="2">
    <location>
        <position position="52"/>
    </location>
</feature>
<sequence>MANILIADDDPVFLEIISLALMIRGHEITTAVNGVGAIELAKQGKFDLIILDIHMPEKDGLETILALKDMNCTAPIVAVSAAEASGYGNYLGAAKTFGATATIRKPVNHCKLHDIIMELTGSVTEPRATAH</sequence>
<dbReference type="Gene3D" id="3.40.50.2300">
    <property type="match status" value="1"/>
</dbReference>
<dbReference type="Proteomes" id="UP000545037">
    <property type="component" value="Unassembled WGS sequence"/>
</dbReference>
<dbReference type="InterPro" id="IPR001789">
    <property type="entry name" value="Sig_transdc_resp-reg_receiver"/>
</dbReference>
<dbReference type="Pfam" id="PF00072">
    <property type="entry name" value="Response_reg"/>
    <property type="match status" value="1"/>
</dbReference>
<keyword evidence="1 2" id="KW-0597">Phosphoprotein</keyword>
<dbReference type="EMBL" id="JACHOR010000001">
    <property type="protein sequence ID" value="MBB5745191.1"/>
    <property type="molecule type" value="Genomic_DNA"/>
</dbReference>
<comment type="caution">
    <text evidence="4">The sequence shown here is derived from an EMBL/GenBank/DDBJ whole genome shotgun (WGS) entry which is preliminary data.</text>
</comment>
<name>A0A7W9CGQ0_9CAUL</name>
<dbReference type="PANTHER" id="PTHR44591:SF3">
    <property type="entry name" value="RESPONSE REGULATORY DOMAIN-CONTAINING PROTEIN"/>
    <property type="match status" value="1"/>
</dbReference>
<organism evidence="4 5">
    <name type="scientific">Brevundimonas variabilis</name>
    <dbReference type="NCBI Taxonomy" id="74312"/>
    <lineage>
        <taxon>Bacteria</taxon>
        <taxon>Pseudomonadati</taxon>
        <taxon>Pseudomonadota</taxon>
        <taxon>Alphaproteobacteria</taxon>
        <taxon>Caulobacterales</taxon>
        <taxon>Caulobacteraceae</taxon>
        <taxon>Brevundimonas</taxon>
    </lineage>
</organism>
<evidence type="ECO:0000256" key="2">
    <source>
        <dbReference type="PROSITE-ProRule" id="PRU00169"/>
    </source>
</evidence>
<gene>
    <name evidence="4" type="ORF">GGR13_000763</name>
</gene>
<dbReference type="InterPro" id="IPR011006">
    <property type="entry name" value="CheY-like_superfamily"/>
</dbReference>
<proteinExistence type="predicted"/>
<dbReference type="SUPFAM" id="SSF52172">
    <property type="entry name" value="CheY-like"/>
    <property type="match status" value="1"/>
</dbReference>
<evidence type="ECO:0000313" key="5">
    <source>
        <dbReference type="Proteomes" id="UP000545037"/>
    </source>
</evidence>
<dbReference type="InterPro" id="IPR050595">
    <property type="entry name" value="Bact_response_regulator"/>
</dbReference>
<dbReference type="AlphaFoldDB" id="A0A7W9CGQ0"/>
<evidence type="ECO:0000256" key="1">
    <source>
        <dbReference type="ARBA" id="ARBA00022553"/>
    </source>
</evidence>
<dbReference type="CDD" id="cd00156">
    <property type="entry name" value="REC"/>
    <property type="match status" value="1"/>
</dbReference>
<accession>A0A7W9CGQ0</accession>
<dbReference type="SMART" id="SM00448">
    <property type="entry name" value="REC"/>
    <property type="match status" value="1"/>
</dbReference>
<dbReference type="RefSeq" id="WP_183212106.1">
    <property type="nucleotide sequence ID" value="NZ_JACHOR010000001.1"/>
</dbReference>
<evidence type="ECO:0000259" key="3">
    <source>
        <dbReference type="PROSITE" id="PS50110"/>
    </source>
</evidence>
<keyword evidence="5" id="KW-1185">Reference proteome</keyword>
<evidence type="ECO:0000313" key="4">
    <source>
        <dbReference type="EMBL" id="MBB5745191.1"/>
    </source>
</evidence>
<dbReference type="GO" id="GO:0000160">
    <property type="term" value="P:phosphorelay signal transduction system"/>
    <property type="evidence" value="ECO:0007669"/>
    <property type="project" value="InterPro"/>
</dbReference>
<protein>
    <submittedName>
        <fullName evidence="4">CheY-like chemotaxis protein</fullName>
    </submittedName>
</protein>
<reference evidence="4 5" key="1">
    <citation type="submission" date="2020-08" db="EMBL/GenBank/DDBJ databases">
        <title>Genomic Encyclopedia of Type Strains, Phase IV (KMG-IV): sequencing the most valuable type-strain genomes for metagenomic binning, comparative biology and taxonomic classification.</title>
        <authorList>
            <person name="Goeker M."/>
        </authorList>
    </citation>
    <scope>NUCLEOTIDE SEQUENCE [LARGE SCALE GENOMIC DNA]</scope>
    <source>
        <strain evidence="4 5">DSM 4737</strain>
    </source>
</reference>
<dbReference type="PROSITE" id="PS50110">
    <property type="entry name" value="RESPONSE_REGULATORY"/>
    <property type="match status" value="1"/>
</dbReference>